<dbReference type="Pfam" id="PF23812">
    <property type="entry name" value="Phage_TAC_18"/>
    <property type="match status" value="1"/>
</dbReference>
<sequence length="112" mass="12362">MTPAGQRRLTRLMVKAVRDSVRAGKAPNLPEAGRVLWGAFMALHRTRSYGGLGPNPITYQEIEAWCRLARMPLEPHHVEILTEMDREWLGGGKADPAPRSGITPALFDAVFG</sequence>
<dbReference type="EMBL" id="FOLG01000001">
    <property type="protein sequence ID" value="SFB82173.1"/>
    <property type="molecule type" value="Genomic_DNA"/>
</dbReference>
<gene>
    <name evidence="1" type="ORF">SAMN04488094_101640</name>
</gene>
<protein>
    <submittedName>
        <fullName evidence="1">Uncharacterized protein</fullName>
    </submittedName>
</protein>
<evidence type="ECO:0000313" key="2">
    <source>
        <dbReference type="Proteomes" id="UP000198728"/>
    </source>
</evidence>
<evidence type="ECO:0000313" key="1">
    <source>
        <dbReference type="EMBL" id="SFB82173.1"/>
    </source>
</evidence>
<proteinExistence type="predicted"/>
<dbReference type="RefSeq" id="WP_093359191.1">
    <property type="nucleotide sequence ID" value="NZ_FOLG01000001.1"/>
</dbReference>
<dbReference type="STRING" id="441112.SAMN04488094_101640"/>
<dbReference type="Proteomes" id="UP000198728">
    <property type="component" value="Unassembled WGS sequence"/>
</dbReference>
<organism evidence="1 2">
    <name type="scientific">Tropicimonas isoalkanivorans</name>
    <dbReference type="NCBI Taxonomy" id="441112"/>
    <lineage>
        <taxon>Bacteria</taxon>
        <taxon>Pseudomonadati</taxon>
        <taxon>Pseudomonadota</taxon>
        <taxon>Alphaproteobacteria</taxon>
        <taxon>Rhodobacterales</taxon>
        <taxon>Roseobacteraceae</taxon>
        <taxon>Tropicimonas</taxon>
    </lineage>
</organism>
<dbReference type="OrthoDB" id="8371071at2"/>
<name>A0A1I1EB78_9RHOB</name>
<keyword evidence="2" id="KW-1185">Reference proteome</keyword>
<dbReference type="AlphaFoldDB" id="A0A1I1EB78"/>
<accession>A0A1I1EB78</accession>
<reference evidence="1 2" key="1">
    <citation type="submission" date="2016-10" db="EMBL/GenBank/DDBJ databases">
        <authorList>
            <person name="de Groot N.N."/>
        </authorList>
    </citation>
    <scope>NUCLEOTIDE SEQUENCE [LARGE SCALE GENOMIC DNA]</scope>
    <source>
        <strain evidence="1 2">DSM 19548</strain>
    </source>
</reference>
<dbReference type="InterPro" id="IPR056919">
    <property type="entry name" value="Phage_TAC_18"/>
</dbReference>